<dbReference type="InterPro" id="IPR007474">
    <property type="entry name" value="ApaG_domain"/>
</dbReference>
<dbReference type="InterPro" id="IPR023065">
    <property type="entry name" value="Uncharacterised_ApaG"/>
</dbReference>
<proteinExistence type="inferred from homology"/>
<dbReference type="NCBIfam" id="NF003967">
    <property type="entry name" value="PRK05461.1"/>
    <property type="match status" value="1"/>
</dbReference>
<dbReference type="InterPro" id="IPR036767">
    <property type="entry name" value="ApaG_sf"/>
</dbReference>
<reference evidence="5" key="1">
    <citation type="submission" date="2019-06" db="EMBL/GenBank/DDBJ databases">
        <title>The complete genome of Emcibacter congregatus ZYLT.</title>
        <authorList>
            <person name="Zhao Z."/>
        </authorList>
    </citation>
    <scope>NUCLEOTIDE SEQUENCE [LARGE SCALE GENOMIC DNA]</scope>
    <source>
        <strain evidence="5">MCCC 1A06723</strain>
    </source>
</reference>
<evidence type="ECO:0000256" key="1">
    <source>
        <dbReference type="ARBA" id="ARBA00017693"/>
    </source>
</evidence>
<comment type="caution">
    <text evidence="4">The sequence shown here is derived from an EMBL/GenBank/DDBJ whole genome shotgun (WGS) entry which is preliminary data.</text>
</comment>
<name>A0A501PAK9_9PROT</name>
<keyword evidence="5" id="KW-1185">Reference proteome</keyword>
<gene>
    <name evidence="2 4" type="primary">apaG</name>
    <name evidence="4" type="ORF">FIV46_14845</name>
</gene>
<protein>
    <recommendedName>
        <fullName evidence="1 2">Protein ApaG</fullName>
    </recommendedName>
</protein>
<dbReference type="PANTHER" id="PTHR14289:SF16">
    <property type="entry name" value="POLYMERASE DELTA-INTERACTING PROTEIN 2"/>
    <property type="match status" value="1"/>
</dbReference>
<organism evidence="4 5">
    <name type="scientific">Emcibacter nanhaiensis</name>
    <dbReference type="NCBI Taxonomy" id="1505037"/>
    <lineage>
        <taxon>Bacteria</taxon>
        <taxon>Pseudomonadati</taxon>
        <taxon>Pseudomonadota</taxon>
        <taxon>Alphaproteobacteria</taxon>
        <taxon>Emcibacterales</taxon>
        <taxon>Emcibacteraceae</taxon>
        <taxon>Emcibacter</taxon>
    </lineage>
</organism>
<dbReference type="GO" id="GO:0070987">
    <property type="term" value="P:error-free translesion synthesis"/>
    <property type="evidence" value="ECO:0007669"/>
    <property type="project" value="TreeGrafter"/>
</dbReference>
<evidence type="ECO:0000313" key="5">
    <source>
        <dbReference type="Proteomes" id="UP000319148"/>
    </source>
</evidence>
<dbReference type="SUPFAM" id="SSF110069">
    <property type="entry name" value="ApaG-like"/>
    <property type="match status" value="1"/>
</dbReference>
<sequence length="136" mass="15253">MDDSENTYIAVTDNISVSVIPFFLDDESEPEKGQYMWGYQIQIENHGADTVQLERRYWKITDSMGRTQEVRGEGVVGEQPVIEPGDAFEYTSGAPLSTPSGFMVGSFQMRKSDGSYFDVDIPAFSLDSPFDVQMIN</sequence>
<dbReference type="Gene3D" id="2.60.40.1470">
    <property type="entry name" value="ApaG domain"/>
    <property type="match status" value="1"/>
</dbReference>
<dbReference type="Proteomes" id="UP000319148">
    <property type="component" value="Unassembled WGS sequence"/>
</dbReference>
<accession>A0A501PAK9</accession>
<dbReference type="EMBL" id="VFIY01000018">
    <property type="protein sequence ID" value="TPD57400.1"/>
    <property type="molecule type" value="Genomic_DNA"/>
</dbReference>
<feature type="domain" description="ApaG" evidence="3">
    <location>
        <begin position="9"/>
        <end position="133"/>
    </location>
</feature>
<evidence type="ECO:0000256" key="2">
    <source>
        <dbReference type="HAMAP-Rule" id="MF_00791"/>
    </source>
</evidence>
<dbReference type="PANTHER" id="PTHR14289">
    <property type="entry name" value="F-BOX ONLY PROTEIN 3"/>
    <property type="match status" value="1"/>
</dbReference>
<evidence type="ECO:0000313" key="4">
    <source>
        <dbReference type="EMBL" id="TPD57400.1"/>
    </source>
</evidence>
<dbReference type="AlphaFoldDB" id="A0A501PAK9"/>
<dbReference type="HAMAP" id="MF_00791">
    <property type="entry name" value="ApaG"/>
    <property type="match status" value="1"/>
</dbReference>
<dbReference type="RefSeq" id="WP_139941715.1">
    <property type="nucleotide sequence ID" value="NZ_JBHSYP010000005.1"/>
</dbReference>
<evidence type="ECO:0000259" key="3">
    <source>
        <dbReference type="PROSITE" id="PS51087"/>
    </source>
</evidence>
<dbReference type="OrthoDB" id="9795226at2"/>
<dbReference type="PROSITE" id="PS51087">
    <property type="entry name" value="APAG"/>
    <property type="match status" value="1"/>
</dbReference>
<dbReference type="Pfam" id="PF04379">
    <property type="entry name" value="DUF525"/>
    <property type="match status" value="1"/>
</dbReference>